<keyword evidence="1" id="KW-0812">Transmembrane</keyword>
<accession>A0A1A9ANE6</accession>
<evidence type="ECO:0000256" key="1">
    <source>
        <dbReference type="SAM" id="Phobius"/>
    </source>
</evidence>
<sequence length="342" mass="40157">MDDDSALEEEISKIPEHTFFHKLDDEENLQSSDIETYMNKCSDCSSNTSIKEYSRKVIRNYIRYKEYVSDKSPTKYCRYLKHWLFREKYKFQSHNTHHKDSWDKCIPFIWKELEKSHDDSGKKCNFDKENYPNAIVNMRRYLDDFCSIKEYLGEIEKIKLDRNKCLFYNKKMYSHIKIILRLIASISYNTNIKASYFTLDEKCSFSNFDKTFPEITCPSNCSPCNSEPPVAKGEALCSSTENEPDPRTDVPDKIVDEHGISNCSPTGIILSSTTTLLITVLVFFILYKFSPFGSWLFNRLSKQNKSLKNLEDEINGNISEFPLKVIERNHENMRNYIGYEAQ</sequence>
<keyword evidence="5" id="KW-1185">Reference proteome</keyword>
<dbReference type="Proteomes" id="UP000078550">
    <property type="component" value="Unassembled WGS sequence"/>
</dbReference>
<feature type="transmembrane region" description="Helical" evidence="1">
    <location>
        <begin position="268"/>
        <end position="289"/>
    </location>
</feature>
<reference evidence="4 5" key="2">
    <citation type="submission" date="2016-05" db="EMBL/GenBank/DDBJ databases">
        <authorList>
            <person name="Naeem Raeece"/>
        </authorList>
    </citation>
    <scope>NUCLEOTIDE SEQUENCE [LARGE SCALE GENOMIC DNA]</scope>
</reference>
<reference evidence="3" key="1">
    <citation type="submission" date="2016-05" db="EMBL/GenBank/DDBJ databases">
        <authorList>
            <person name="Lavstsen T."/>
            <person name="Jespersen J.S."/>
        </authorList>
    </citation>
    <scope>NUCLEOTIDE SEQUENCE [LARGE SCALE GENOMIC DNA]</scope>
</reference>
<gene>
    <name evidence="2" type="ORF">POVWA1_067450</name>
    <name evidence="3" type="ORF">POVWA2_083670</name>
</gene>
<dbReference type="Proteomes" id="UP000078555">
    <property type="component" value="Unassembled WGS sequence"/>
</dbReference>
<name>A0A1A9ANE6_PLAOA</name>
<evidence type="ECO:0000313" key="5">
    <source>
        <dbReference type="Proteomes" id="UP000078555"/>
    </source>
</evidence>
<evidence type="ECO:0000313" key="2">
    <source>
        <dbReference type="EMBL" id="SBT54957.1"/>
    </source>
</evidence>
<organism evidence="3 4">
    <name type="scientific">Plasmodium ovale wallikeri</name>
    <dbReference type="NCBI Taxonomy" id="864142"/>
    <lineage>
        <taxon>Eukaryota</taxon>
        <taxon>Sar</taxon>
        <taxon>Alveolata</taxon>
        <taxon>Apicomplexa</taxon>
        <taxon>Aconoidasida</taxon>
        <taxon>Haemosporida</taxon>
        <taxon>Plasmodiidae</taxon>
        <taxon>Plasmodium</taxon>
        <taxon>Plasmodium (Plasmodium)</taxon>
    </lineage>
</organism>
<evidence type="ECO:0000313" key="3">
    <source>
        <dbReference type="EMBL" id="SBT58194.1"/>
    </source>
</evidence>
<proteinExistence type="predicted"/>
<dbReference type="EMBL" id="FLRE01002214">
    <property type="protein sequence ID" value="SBT58194.1"/>
    <property type="molecule type" value="Genomic_DNA"/>
</dbReference>
<protein>
    <submittedName>
        <fullName evidence="3">PIR Superfamily Protein</fullName>
    </submittedName>
</protein>
<evidence type="ECO:0000313" key="4">
    <source>
        <dbReference type="Proteomes" id="UP000078550"/>
    </source>
</evidence>
<dbReference type="EMBL" id="FLRD01000585">
    <property type="protein sequence ID" value="SBT54957.1"/>
    <property type="molecule type" value="Genomic_DNA"/>
</dbReference>
<keyword evidence="1" id="KW-1133">Transmembrane helix</keyword>
<keyword evidence="1" id="KW-0472">Membrane</keyword>
<dbReference type="AlphaFoldDB" id="A0A1A9ANE6"/>